<organism evidence="2 3">
    <name type="scientific">Cyphellophora attinorum</name>
    <dbReference type="NCBI Taxonomy" id="1664694"/>
    <lineage>
        <taxon>Eukaryota</taxon>
        <taxon>Fungi</taxon>
        <taxon>Dikarya</taxon>
        <taxon>Ascomycota</taxon>
        <taxon>Pezizomycotina</taxon>
        <taxon>Eurotiomycetes</taxon>
        <taxon>Chaetothyriomycetidae</taxon>
        <taxon>Chaetothyriales</taxon>
        <taxon>Cyphellophoraceae</taxon>
        <taxon>Cyphellophora</taxon>
    </lineage>
</organism>
<dbReference type="GeneID" id="28737451"/>
<dbReference type="PANTHER" id="PTHR10963">
    <property type="entry name" value="GLYCOSYL HYDROLASE-RELATED"/>
    <property type="match status" value="1"/>
</dbReference>
<keyword evidence="1" id="KW-0472">Membrane</keyword>
<sequence>MSASIPLSEKREWRRIVGTVGGVLLTLLIIGGIVVLAIRGANWYPNYSTLNYILTGRFAGEDFFDGFDYYQGHDVALGSARYANQADARRLNLTYASVNSAVLRVDMRDDIAMPDVRTSARIESKTVHNRGLFVFDIRHAPYGCATWSTLRISTRDLGDRGQIDVIGGVNLNNAGRQVALRTPPRGNQAILGSADWKCYSSSESDPDPVFSDREDMRGCRVTEREPMNGAAFNKRGGGVIAVEWRVEGIRAWLFQRHAVPADLSNAVKGSMTSPNVTSWGEAFADFPYTDCDYMSQFKSSKIIVNIGFCGELPGLAQAFDDESKCPGSCQQYLSSQPGSAYSEAYWEFGGFWVFQPYR</sequence>
<evidence type="ECO:0000256" key="1">
    <source>
        <dbReference type="SAM" id="Phobius"/>
    </source>
</evidence>
<keyword evidence="3" id="KW-1185">Reference proteome</keyword>
<keyword evidence="1" id="KW-1133">Transmembrane helix</keyword>
<dbReference type="VEuPathDB" id="FungiDB:AB675_5365"/>
<dbReference type="Pfam" id="PF26113">
    <property type="entry name" value="GH16_XgeA"/>
    <property type="match status" value="1"/>
</dbReference>
<reference evidence="2 3" key="1">
    <citation type="submission" date="2015-06" db="EMBL/GenBank/DDBJ databases">
        <title>Draft genome of the ant-associated black yeast Phialophora attae CBS 131958.</title>
        <authorList>
            <person name="Moreno L.F."/>
            <person name="Stielow B.J."/>
            <person name="de Hoog S."/>
            <person name="Vicente V.A."/>
            <person name="Weiss V.A."/>
            <person name="de Vries M."/>
            <person name="Cruz L.M."/>
            <person name="Souza E.M."/>
        </authorList>
    </citation>
    <scope>NUCLEOTIDE SEQUENCE [LARGE SCALE GENOMIC DNA]</scope>
    <source>
        <strain evidence="2 3">CBS 131958</strain>
    </source>
</reference>
<protein>
    <submittedName>
        <fullName evidence="2">Putative glycosidase C21B10.07</fullName>
    </submittedName>
</protein>
<dbReference type="AlphaFoldDB" id="A0A0N1HSZ5"/>
<dbReference type="EMBL" id="LFJN01000008">
    <property type="protein sequence ID" value="KPI41914.1"/>
    <property type="molecule type" value="Genomic_DNA"/>
</dbReference>
<dbReference type="OrthoDB" id="192832at2759"/>
<dbReference type="InterPro" id="IPR050546">
    <property type="entry name" value="Glycosyl_Hydrlase_16"/>
</dbReference>
<evidence type="ECO:0000313" key="3">
    <source>
        <dbReference type="Proteomes" id="UP000038010"/>
    </source>
</evidence>
<dbReference type="STRING" id="1664694.A0A0N1HSZ5"/>
<comment type="caution">
    <text evidence="2">The sequence shown here is derived from an EMBL/GenBank/DDBJ whole genome shotgun (WGS) entry which is preliminary data.</text>
</comment>
<dbReference type="RefSeq" id="XP_018001877.1">
    <property type="nucleotide sequence ID" value="XM_018145571.1"/>
</dbReference>
<keyword evidence="2" id="KW-0378">Hydrolase</keyword>
<keyword evidence="1" id="KW-0812">Transmembrane</keyword>
<name>A0A0N1HSZ5_9EURO</name>
<keyword evidence="2" id="KW-0326">Glycosidase</keyword>
<evidence type="ECO:0000313" key="2">
    <source>
        <dbReference type="EMBL" id="KPI41914.1"/>
    </source>
</evidence>
<dbReference type="SUPFAM" id="SSF49899">
    <property type="entry name" value="Concanavalin A-like lectins/glucanases"/>
    <property type="match status" value="1"/>
</dbReference>
<dbReference type="GO" id="GO:0009251">
    <property type="term" value="P:glucan catabolic process"/>
    <property type="evidence" value="ECO:0007669"/>
    <property type="project" value="TreeGrafter"/>
</dbReference>
<dbReference type="PANTHER" id="PTHR10963:SF42">
    <property type="entry name" value="PUTATIVE (AFU_ORTHOLOGUE AFUA_5G02280)-RELATED"/>
    <property type="match status" value="1"/>
</dbReference>
<proteinExistence type="predicted"/>
<gene>
    <name evidence="2" type="ORF">AB675_5365</name>
</gene>
<dbReference type="Gene3D" id="2.60.120.200">
    <property type="match status" value="1"/>
</dbReference>
<feature type="transmembrane region" description="Helical" evidence="1">
    <location>
        <begin position="16"/>
        <end position="38"/>
    </location>
</feature>
<dbReference type="Proteomes" id="UP000038010">
    <property type="component" value="Unassembled WGS sequence"/>
</dbReference>
<accession>A0A0N1HSZ5</accession>
<dbReference type="GO" id="GO:0016798">
    <property type="term" value="F:hydrolase activity, acting on glycosyl bonds"/>
    <property type="evidence" value="ECO:0007669"/>
    <property type="project" value="UniProtKB-KW"/>
</dbReference>
<dbReference type="InterPro" id="IPR013320">
    <property type="entry name" value="ConA-like_dom_sf"/>
</dbReference>